<keyword evidence="4" id="KW-0141">cGMP biosynthesis</keyword>
<dbReference type="AlphaFoldDB" id="A0A448WV28"/>
<dbReference type="Proteomes" id="UP000784294">
    <property type="component" value="Unassembled WGS sequence"/>
</dbReference>
<comment type="caution">
    <text evidence="6">The sequence shown here is derived from an EMBL/GenBank/DDBJ whole genome shotgun (WGS) entry which is preliminary data.</text>
</comment>
<evidence type="ECO:0000256" key="3">
    <source>
        <dbReference type="ARBA" id="ARBA00023239"/>
    </source>
</evidence>
<evidence type="ECO:0000256" key="1">
    <source>
        <dbReference type="ARBA" id="ARBA00012202"/>
    </source>
</evidence>
<dbReference type="Gene3D" id="1.10.510.10">
    <property type="entry name" value="Transferase(Phosphotransferase) domain 1"/>
    <property type="match status" value="1"/>
</dbReference>
<evidence type="ECO:0000259" key="5">
    <source>
        <dbReference type="PROSITE" id="PS50011"/>
    </source>
</evidence>
<dbReference type="GO" id="GO:0004383">
    <property type="term" value="F:guanylate cyclase activity"/>
    <property type="evidence" value="ECO:0007669"/>
    <property type="project" value="UniProtKB-EC"/>
</dbReference>
<sequence>MRHLHGSPIKVHGYLKSTNCVVDGRWVLKVTDYGLPEIYAAYGVTRECTDEGNVVVSRTFGRTSGFLINTWAGRMNKNA</sequence>
<keyword evidence="3" id="KW-0456">Lyase</keyword>
<evidence type="ECO:0000313" key="7">
    <source>
        <dbReference type="Proteomes" id="UP000784294"/>
    </source>
</evidence>
<dbReference type="PROSITE" id="PS50011">
    <property type="entry name" value="PROTEIN_KINASE_DOM"/>
    <property type="match status" value="1"/>
</dbReference>
<dbReference type="InterPro" id="IPR050401">
    <property type="entry name" value="Cyclic_nucleotide_synthase"/>
</dbReference>
<dbReference type="GO" id="GO:0001653">
    <property type="term" value="F:peptide receptor activity"/>
    <property type="evidence" value="ECO:0007669"/>
    <property type="project" value="TreeGrafter"/>
</dbReference>
<name>A0A448WV28_9PLAT</name>
<dbReference type="GO" id="GO:0004016">
    <property type="term" value="F:adenylate cyclase activity"/>
    <property type="evidence" value="ECO:0007669"/>
    <property type="project" value="TreeGrafter"/>
</dbReference>
<evidence type="ECO:0000256" key="4">
    <source>
        <dbReference type="ARBA" id="ARBA00023293"/>
    </source>
</evidence>
<dbReference type="InterPro" id="IPR011009">
    <property type="entry name" value="Kinase-like_dom_sf"/>
</dbReference>
<reference evidence="6" key="1">
    <citation type="submission" date="2018-11" db="EMBL/GenBank/DDBJ databases">
        <authorList>
            <consortium name="Pathogen Informatics"/>
        </authorList>
    </citation>
    <scope>NUCLEOTIDE SEQUENCE</scope>
</reference>
<dbReference type="SUPFAM" id="SSF56112">
    <property type="entry name" value="Protein kinase-like (PK-like)"/>
    <property type="match status" value="1"/>
</dbReference>
<gene>
    <name evidence="6" type="ORF">PXEA_LOCUS14423</name>
</gene>
<dbReference type="OrthoDB" id="6154741at2759"/>
<dbReference type="PANTHER" id="PTHR11920:SF501">
    <property type="entry name" value="GUANYLATE CYCLASE 32E"/>
    <property type="match status" value="1"/>
</dbReference>
<evidence type="ECO:0000313" key="6">
    <source>
        <dbReference type="EMBL" id="VEL20983.1"/>
    </source>
</evidence>
<keyword evidence="7" id="KW-1185">Reference proteome</keyword>
<organism evidence="6 7">
    <name type="scientific">Protopolystoma xenopodis</name>
    <dbReference type="NCBI Taxonomy" id="117903"/>
    <lineage>
        <taxon>Eukaryota</taxon>
        <taxon>Metazoa</taxon>
        <taxon>Spiralia</taxon>
        <taxon>Lophotrochozoa</taxon>
        <taxon>Platyhelminthes</taxon>
        <taxon>Monogenea</taxon>
        <taxon>Polyopisthocotylea</taxon>
        <taxon>Polystomatidea</taxon>
        <taxon>Polystomatidae</taxon>
        <taxon>Protopolystoma</taxon>
    </lineage>
</organism>
<protein>
    <recommendedName>
        <fullName evidence="1">guanylate cyclase</fullName>
        <ecNumber evidence="1">4.6.1.2</ecNumber>
    </recommendedName>
</protein>
<dbReference type="GO" id="GO:0005886">
    <property type="term" value="C:plasma membrane"/>
    <property type="evidence" value="ECO:0007669"/>
    <property type="project" value="TreeGrafter"/>
</dbReference>
<dbReference type="InterPro" id="IPR000719">
    <property type="entry name" value="Prot_kinase_dom"/>
</dbReference>
<keyword evidence="2" id="KW-0547">Nucleotide-binding</keyword>
<dbReference type="EMBL" id="CAAALY010048949">
    <property type="protein sequence ID" value="VEL20983.1"/>
    <property type="molecule type" value="Genomic_DNA"/>
</dbReference>
<dbReference type="GO" id="GO:0005524">
    <property type="term" value="F:ATP binding"/>
    <property type="evidence" value="ECO:0007669"/>
    <property type="project" value="InterPro"/>
</dbReference>
<dbReference type="EC" id="4.6.1.2" evidence="1"/>
<dbReference type="PANTHER" id="PTHR11920">
    <property type="entry name" value="GUANYLYL CYCLASE"/>
    <property type="match status" value="1"/>
</dbReference>
<accession>A0A448WV28</accession>
<proteinExistence type="predicted"/>
<dbReference type="GO" id="GO:0004672">
    <property type="term" value="F:protein kinase activity"/>
    <property type="evidence" value="ECO:0007669"/>
    <property type="project" value="InterPro"/>
</dbReference>
<feature type="domain" description="Protein kinase" evidence="5">
    <location>
        <begin position="1"/>
        <end position="79"/>
    </location>
</feature>
<evidence type="ECO:0000256" key="2">
    <source>
        <dbReference type="ARBA" id="ARBA00022741"/>
    </source>
</evidence>
<dbReference type="GO" id="GO:0007168">
    <property type="term" value="P:receptor guanylyl cyclase signaling pathway"/>
    <property type="evidence" value="ECO:0007669"/>
    <property type="project" value="TreeGrafter"/>
</dbReference>